<organism evidence="10 11">
    <name type="scientific">Ceraceosorus guamensis</name>
    <dbReference type="NCBI Taxonomy" id="1522189"/>
    <lineage>
        <taxon>Eukaryota</taxon>
        <taxon>Fungi</taxon>
        <taxon>Dikarya</taxon>
        <taxon>Basidiomycota</taxon>
        <taxon>Ustilaginomycotina</taxon>
        <taxon>Exobasidiomycetes</taxon>
        <taxon>Ceraceosorales</taxon>
        <taxon>Ceraceosoraceae</taxon>
        <taxon>Ceraceosorus</taxon>
    </lineage>
</organism>
<protein>
    <recommendedName>
        <fullName evidence="7">Ubiquitin carboxyl-terminal hydrolase</fullName>
        <ecNumber evidence="7">3.4.19.12</ecNumber>
    </recommendedName>
</protein>
<feature type="region of interest" description="Disordered" evidence="8">
    <location>
        <begin position="564"/>
        <end position="751"/>
    </location>
</feature>
<feature type="compositionally biased region" description="Basic residues" evidence="8">
    <location>
        <begin position="647"/>
        <end position="656"/>
    </location>
</feature>
<evidence type="ECO:0000256" key="3">
    <source>
        <dbReference type="ARBA" id="ARBA00022670"/>
    </source>
</evidence>
<dbReference type="PANTHER" id="PTHR24006:SF758">
    <property type="entry name" value="UBIQUITIN CARBOXYL-TERMINAL HYDROLASE 36"/>
    <property type="match status" value="1"/>
</dbReference>
<dbReference type="GO" id="GO:0006508">
    <property type="term" value="P:proteolysis"/>
    <property type="evidence" value="ECO:0007669"/>
    <property type="project" value="UniProtKB-KW"/>
</dbReference>
<dbReference type="PROSITE" id="PS50235">
    <property type="entry name" value="USP_3"/>
    <property type="match status" value="1"/>
</dbReference>
<evidence type="ECO:0000256" key="5">
    <source>
        <dbReference type="ARBA" id="ARBA00022801"/>
    </source>
</evidence>
<dbReference type="PROSITE" id="PS00973">
    <property type="entry name" value="USP_2"/>
    <property type="match status" value="1"/>
</dbReference>
<dbReference type="OrthoDB" id="420187at2759"/>
<feature type="compositionally biased region" description="Acidic residues" evidence="8">
    <location>
        <begin position="592"/>
        <end position="615"/>
    </location>
</feature>
<dbReference type="InterPro" id="IPR038765">
    <property type="entry name" value="Papain-like_cys_pep_sf"/>
</dbReference>
<feature type="domain" description="USP" evidence="9">
    <location>
        <begin position="221"/>
        <end position="544"/>
    </location>
</feature>
<evidence type="ECO:0000256" key="8">
    <source>
        <dbReference type="SAM" id="MobiDB-lite"/>
    </source>
</evidence>
<dbReference type="Proteomes" id="UP000245783">
    <property type="component" value="Unassembled WGS sequence"/>
</dbReference>
<sequence>MSQTSVMAFAGQLQASSSGARHGQAVSGPSTPRHTSNKASESALAKLKALQTPPSQRSSPASVKRPFEQLASDPSKTHTPTQTKEERVKPTFTSVVEAAERQRLESELQELLSNPIRFQTTEFKQRAVKYTPINGVHNGQVNDKRANGAAGYGEAGPSRSSPTPNRKRSRTASELSDEESERIHASPRGTPSSRSLGGSAKELYAHKLSLKMPGSVGAEGAGLHNFGNTCYLNSVLQSLVHIPPLAYTLLEHDLSQLRGPLGGATRPFDALEAMQDVARRILVQRKTSAPSEFHQKLKSYAKTLRRGCQEDAHEFLRFLLEAMQAACLVRAAGKLKAEDPLNRTTLVHKIFGGRLRSRVTCLRCHHNSDTFDPLLDISVDIRNGGSTLQSALDAFTRTEQIHAQGNSRYLCEGCKKRVDATKRMSIDEAPTVLTVHLKRFTIFGSKMSKLVDYPQKLVLSPRHMSEGSAASKAAQGQSQRYNLLAVIHHHGNSPNSGHYIAQVKAPKGDRWVEMNDSSVMPMRPPFRQGIASDRSAYILFYVAEPRNLADAISAKPLAATSIQRPLSDASQQRAAPLGLGLPPKRRLLPSASDEEEEEGEEEEEEEEEENDEQAEDVGKQRIVQSEKTTFDLAKRQKEQEARSSDQKHKKKKHRHSTGSLASAIASPYVTGGQAGRSSAFGGPINGSSFYASGPAAAKQSKQSHGMNEARSHTHAHSHNRHSYSHSSDRIDFRPRSIDRARGSFKSRMKGR</sequence>
<evidence type="ECO:0000256" key="6">
    <source>
        <dbReference type="ARBA" id="ARBA00022807"/>
    </source>
</evidence>
<dbReference type="EC" id="3.4.19.12" evidence="7"/>
<feature type="compositionally biased region" description="Polar residues" evidence="8">
    <location>
        <begin position="52"/>
        <end position="61"/>
    </location>
</feature>
<dbReference type="InterPro" id="IPR001394">
    <property type="entry name" value="Peptidase_C19_UCH"/>
</dbReference>
<gene>
    <name evidence="10" type="ORF">IE81DRAFT_368146</name>
</gene>
<comment type="similarity">
    <text evidence="2 7">Belongs to the peptidase C19 family.</text>
</comment>
<dbReference type="InterPro" id="IPR050164">
    <property type="entry name" value="Peptidase_C19"/>
</dbReference>
<accession>A0A316VSN5</accession>
<keyword evidence="6 7" id="KW-0788">Thiol protease</keyword>
<comment type="catalytic activity">
    <reaction evidence="1 7">
        <text>Thiol-dependent hydrolysis of ester, thioester, amide, peptide and isopeptide bonds formed by the C-terminal Gly of ubiquitin (a 76-residue protein attached to proteins as an intracellular targeting signal).</text>
        <dbReference type="EC" id="3.4.19.12"/>
    </reaction>
</comment>
<evidence type="ECO:0000256" key="1">
    <source>
        <dbReference type="ARBA" id="ARBA00000707"/>
    </source>
</evidence>
<dbReference type="Pfam" id="PF00443">
    <property type="entry name" value="UCH"/>
    <property type="match status" value="1"/>
</dbReference>
<dbReference type="GeneID" id="37038997"/>
<dbReference type="GO" id="GO:0005634">
    <property type="term" value="C:nucleus"/>
    <property type="evidence" value="ECO:0007669"/>
    <property type="project" value="TreeGrafter"/>
</dbReference>
<evidence type="ECO:0000256" key="2">
    <source>
        <dbReference type="ARBA" id="ARBA00009085"/>
    </source>
</evidence>
<dbReference type="Gene3D" id="3.90.70.10">
    <property type="entry name" value="Cysteine proteinases"/>
    <property type="match status" value="1"/>
</dbReference>
<reference evidence="10 11" key="1">
    <citation type="journal article" date="2018" name="Mol. Biol. Evol.">
        <title>Broad Genomic Sampling Reveals a Smut Pathogenic Ancestry of the Fungal Clade Ustilaginomycotina.</title>
        <authorList>
            <person name="Kijpornyongpan T."/>
            <person name="Mondo S.J."/>
            <person name="Barry K."/>
            <person name="Sandor L."/>
            <person name="Lee J."/>
            <person name="Lipzen A."/>
            <person name="Pangilinan J."/>
            <person name="LaButti K."/>
            <person name="Hainaut M."/>
            <person name="Henrissat B."/>
            <person name="Grigoriev I.V."/>
            <person name="Spatafora J.W."/>
            <person name="Aime M.C."/>
        </authorList>
    </citation>
    <scope>NUCLEOTIDE SEQUENCE [LARGE SCALE GENOMIC DNA]</scope>
    <source>
        <strain evidence="10 11">MCA 4658</strain>
    </source>
</reference>
<feature type="compositionally biased region" description="Low complexity" evidence="8">
    <location>
        <begin position="37"/>
        <end position="50"/>
    </location>
</feature>
<evidence type="ECO:0000256" key="4">
    <source>
        <dbReference type="ARBA" id="ARBA00022786"/>
    </source>
</evidence>
<feature type="region of interest" description="Disordered" evidence="8">
    <location>
        <begin position="134"/>
        <end position="197"/>
    </location>
</feature>
<feature type="compositionally biased region" description="Polar residues" evidence="8">
    <location>
        <begin position="564"/>
        <end position="573"/>
    </location>
</feature>
<keyword evidence="4 7" id="KW-0833">Ubl conjugation pathway</keyword>
<dbReference type="SUPFAM" id="SSF54001">
    <property type="entry name" value="Cysteine proteinases"/>
    <property type="match status" value="1"/>
</dbReference>
<dbReference type="GO" id="GO:0005829">
    <property type="term" value="C:cytosol"/>
    <property type="evidence" value="ECO:0007669"/>
    <property type="project" value="TreeGrafter"/>
</dbReference>
<dbReference type="PROSITE" id="PS00972">
    <property type="entry name" value="USP_1"/>
    <property type="match status" value="1"/>
</dbReference>
<evidence type="ECO:0000313" key="11">
    <source>
        <dbReference type="Proteomes" id="UP000245783"/>
    </source>
</evidence>
<dbReference type="EMBL" id="KZ819412">
    <property type="protein sequence ID" value="PWN40606.1"/>
    <property type="molecule type" value="Genomic_DNA"/>
</dbReference>
<evidence type="ECO:0000313" key="10">
    <source>
        <dbReference type="EMBL" id="PWN40606.1"/>
    </source>
</evidence>
<dbReference type="InParanoid" id="A0A316VSN5"/>
<dbReference type="RefSeq" id="XP_025367766.1">
    <property type="nucleotide sequence ID" value="XM_025517127.1"/>
</dbReference>
<dbReference type="GO" id="GO:0016579">
    <property type="term" value="P:protein deubiquitination"/>
    <property type="evidence" value="ECO:0007669"/>
    <property type="project" value="InterPro"/>
</dbReference>
<feature type="compositionally biased region" description="Basic residues" evidence="8">
    <location>
        <begin position="742"/>
        <end position="751"/>
    </location>
</feature>
<feature type="compositionally biased region" description="Polar residues" evidence="8">
    <location>
        <begin position="72"/>
        <end position="82"/>
    </location>
</feature>
<dbReference type="InterPro" id="IPR018200">
    <property type="entry name" value="USP_CS"/>
</dbReference>
<keyword evidence="11" id="KW-1185">Reference proteome</keyword>
<dbReference type="PANTHER" id="PTHR24006">
    <property type="entry name" value="UBIQUITIN CARBOXYL-TERMINAL HYDROLASE"/>
    <property type="match status" value="1"/>
</dbReference>
<evidence type="ECO:0000259" key="9">
    <source>
        <dbReference type="PROSITE" id="PS50235"/>
    </source>
</evidence>
<feature type="compositionally biased region" description="Basic and acidic residues" evidence="8">
    <location>
        <begin position="726"/>
        <end position="741"/>
    </location>
</feature>
<dbReference type="InterPro" id="IPR028889">
    <property type="entry name" value="USP"/>
</dbReference>
<keyword evidence="3 7" id="KW-0645">Protease</keyword>
<feature type="compositionally biased region" description="Basic residues" evidence="8">
    <location>
        <begin position="712"/>
        <end position="723"/>
    </location>
</feature>
<dbReference type="GO" id="GO:0004843">
    <property type="term" value="F:cysteine-type deubiquitinase activity"/>
    <property type="evidence" value="ECO:0007669"/>
    <property type="project" value="UniProtKB-UniRule"/>
</dbReference>
<name>A0A316VSN5_9BASI</name>
<dbReference type="STRING" id="1522189.A0A316VSN5"/>
<dbReference type="AlphaFoldDB" id="A0A316VSN5"/>
<feature type="region of interest" description="Disordered" evidence="8">
    <location>
        <begin position="1"/>
        <end position="93"/>
    </location>
</feature>
<feature type="compositionally biased region" description="Basic and acidic residues" evidence="8">
    <location>
        <begin position="628"/>
        <end position="646"/>
    </location>
</feature>
<proteinExistence type="inferred from homology"/>
<dbReference type="FunCoup" id="A0A316VSN5">
    <property type="interactions" value="123"/>
</dbReference>
<evidence type="ECO:0000256" key="7">
    <source>
        <dbReference type="RuleBase" id="RU366025"/>
    </source>
</evidence>
<keyword evidence="5 7" id="KW-0378">Hydrolase</keyword>